<dbReference type="InParanoid" id="A0A3N4KGH2"/>
<gene>
    <name evidence="1" type="ORF">P167DRAFT_296681</name>
</gene>
<dbReference type="Proteomes" id="UP000277580">
    <property type="component" value="Unassembled WGS sequence"/>
</dbReference>
<evidence type="ECO:0000313" key="2">
    <source>
        <dbReference type="Proteomes" id="UP000277580"/>
    </source>
</evidence>
<reference evidence="1 2" key="1">
    <citation type="journal article" date="2018" name="Nat. Ecol. Evol.">
        <title>Pezizomycetes genomes reveal the molecular basis of ectomycorrhizal truffle lifestyle.</title>
        <authorList>
            <person name="Murat C."/>
            <person name="Payen T."/>
            <person name="Noel B."/>
            <person name="Kuo A."/>
            <person name="Morin E."/>
            <person name="Chen J."/>
            <person name="Kohler A."/>
            <person name="Krizsan K."/>
            <person name="Balestrini R."/>
            <person name="Da Silva C."/>
            <person name="Montanini B."/>
            <person name="Hainaut M."/>
            <person name="Levati E."/>
            <person name="Barry K.W."/>
            <person name="Belfiori B."/>
            <person name="Cichocki N."/>
            <person name="Clum A."/>
            <person name="Dockter R.B."/>
            <person name="Fauchery L."/>
            <person name="Guy J."/>
            <person name="Iotti M."/>
            <person name="Le Tacon F."/>
            <person name="Lindquist E.A."/>
            <person name="Lipzen A."/>
            <person name="Malagnac F."/>
            <person name="Mello A."/>
            <person name="Molinier V."/>
            <person name="Miyauchi S."/>
            <person name="Poulain J."/>
            <person name="Riccioni C."/>
            <person name="Rubini A."/>
            <person name="Sitrit Y."/>
            <person name="Splivallo R."/>
            <person name="Traeger S."/>
            <person name="Wang M."/>
            <person name="Zifcakova L."/>
            <person name="Wipf D."/>
            <person name="Zambonelli A."/>
            <person name="Paolocci F."/>
            <person name="Nowrousian M."/>
            <person name="Ottonello S."/>
            <person name="Baldrian P."/>
            <person name="Spatafora J.W."/>
            <person name="Henrissat B."/>
            <person name="Nagy L.G."/>
            <person name="Aury J.M."/>
            <person name="Wincker P."/>
            <person name="Grigoriev I.V."/>
            <person name="Bonfante P."/>
            <person name="Martin F.M."/>
        </authorList>
    </citation>
    <scope>NUCLEOTIDE SEQUENCE [LARGE SCALE GENOMIC DNA]</scope>
    <source>
        <strain evidence="1 2">CCBAS932</strain>
    </source>
</reference>
<organism evidence="1 2">
    <name type="scientific">Morchella conica CCBAS932</name>
    <dbReference type="NCBI Taxonomy" id="1392247"/>
    <lineage>
        <taxon>Eukaryota</taxon>
        <taxon>Fungi</taxon>
        <taxon>Dikarya</taxon>
        <taxon>Ascomycota</taxon>
        <taxon>Pezizomycotina</taxon>
        <taxon>Pezizomycetes</taxon>
        <taxon>Pezizales</taxon>
        <taxon>Morchellaceae</taxon>
        <taxon>Morchella</taxon>
    </lineage>
</organism>
<protein>
    <submittedName>
        <fullName evidence="1">Uncharacterized protein</fullName>
    </submittedName>
</protein>
<evidence type="ECO:0000313" key="1">
    <source>
        <dbReference type="EMBL" id="RPB09656.1"/>
    </source>
</evidence>
<sequence>MYLRCSAVLLTQPIYQYATGADPSTSMLNVPASAQELGMYSIKGKGGNLRRPVWQGTARQRTITMNLGKTLALYTPTGGFGARSARRLNSGTHALTCALLRSTQSTYMCMDLHSGEVRAASGNSNMQYSTRDKVNATTLYEDIHVPNYLCLDVFSRILRY</sequence>
<name>A0A3N4KGH2_9PEZI</name>
<proteinExistence type="predicted"/>
<dbReference type="OrthoDB" id="10640297at2759"/>
<dbReference type="EMBL" id="ML119150">
    <property type="protein sequence ID" value="RPB09656.1"/>
    <property type="molecule type" value="Genomic_DNA"/>
</dbReference>
<keyword evidence="2" id="KW-1185">Reference proteome</keyword>
<dbReference type="AlphaFoldDB" id="A0A3N4KGH2"/>
<accession>A0A3N4KGH2</accession>